<dbReference type="AlphaFoldDB" id="A0A1T4YWY5"/>
<protein>
    <submittedName>
        <fullName evidence="1">RNA polymerase sigma-70 factor, ECF subfamily</fullName>
    </submittedName>
</protein>
<sequence>MFHDLSVGGKASFPETRWSLVLAAGGEDASLRRAALSELCQQYWYPLYAYVRRRGATPDDAQDITQGFFEHLLELKVIERLGGADKGKLRSYLLTSIQNWMTKQYHKRAAQKRGGGTVFSMDSLTAEERYKLEPSHSETPERLFERRWALTLLDQAIVRLRADYESAGKGELAALLIPMLSRGDAKVPMAELAVKADVTEGHLRVLLYRIRKHFRSALCEVIAQTVGDEAEVTEELKHLQAILMK</sequence>
<dbReference type="SUPFAM" id="SSF88946">
    <property type="entry name" value="Sigma2 domain of RNA polymerase sigma factors"/>
    <property type="match status" value="1"/>
</dbReference>
<reference evidence="2" key="1">
    <citation type="submission" date="2017-02" db="EMBL/GenBank/DDBJ databases">
        <authorList>
            <person name="Varghese N."/>
            <person name="Submissions S."/>
        </authorList>
    </citation>
    <scope>NUCLEOTIDE SEQUENCE [LARGE SCALE GENOMIC DNA]</scope>
    <source>
        <strain evidence="2">ATCC 700200</strain>
    </source>
</reference>
<gene>
    <name evidence="1" type="ORF">SAMN02745166_04454</name>
</gene>
<keyword evidence="2" id="KW-1185">Reference proteome</keyword>
<dbReference type="GO" id="GO:0003700">
    <property type="term" value="F:DNA-binding transcription factor activity"/>
    <property type="evidence" value="ECO:0007669"/>
    <property type="project" value="InterPro"/>
</dbReference>
<proteinExistence type="predicted"/>
<organism evidence="1 2">
    <name type="scientific">Prosthecobacter debontii</name>
    <dbReference type="NCBI Taxonomy" id="48467"/>
    <lineage>
        <taxon>Bacteria</taxon>
        <taxon>Pseudomonadati</taxon>
        <taxon>Verrucomicrobiota</taxon>
        <taxon>Verrucomicrobiia</taxon>
        <taxon>Verrucomicrobiales</taxon>
        <taxon>Verrucomicrobiaceae</taxon>
        <taxon>Prosthecobacter</taxon>
    </lineage>
</organism>
<accession>A0A1T4YWY5</accession>
<dbReference type="STRING" id="48467.SAMN02745166_04454"/>
<dbReference type="RefSeq" id="WP_176159610.1">
    <property type="nucleotide sequence ID" value="NZ_FUYE01000020.1"/>
</dbReference>
<evidence type="ECO:0000313" key="1">
    <source>
        <dbReference type="EMBL" id="SKB06347.1"/>
    </source>
</evidence>
<dbReference type="Gene3D" id="1.10.1740.10">
    <property type="match status" value="1"/>
</dbReference>
<name>A0A1T4YWY5_9BACT</name>
<evidence type="ECO:0000313" key="2">
    <source>
        <dbReference type="Proteomes" id="UP000190774"/>
    </source>
</evidence>
<dbReference type="InterPro" id="IPR013325">
    <property type="entry name" value="RNA_pol_sigma_r2"/>
</dbReference>
<dbReference type="Proteomes" id="UP000190774">
    <property type="component" value="Unassembled WGS sequence"/>
</dbReference>
<dbReference type="EMBL" id="FUYE01000020">
    <property type="protein sequence ID" value="SKB06347.1"/>
    <property type="molecule type" value="Genomic_DNA"/>
</dbReference>
<dbReference type="GO" id="GO:0006352">
    <property type="term" value="P:DNA-templated transcription initiation"/>
    <property type="evidence" value="ECO:0007669"/>
    <property type="project" value="InterPro"/>
</dbReference>